<dbReference type="EMBL" id="JANPWB010000003">
    <property type="protein sequence ID" value="KAJ1200492.1"/>
    <property type="molecule type" value="Genomic_DNA"/>
</dbReference>
<gene>
    <name evidence="2" type="ORF">NDU88_004316</name>
</gene>
<name>A0AAV7VK01_PLEWA</name>
<evidence type="ECO:0000256" key="1">
    <source>
        <dbReference type="SAM" id="MobiDB-lite"/>
    </source>
</evidence>
<evidence type="ECO:0000313" key="2">
    <source>
        <dbReference type="EMBL" id="KAJ1200492.1"/>
    </source>
</evidence>
<accession>A0AAV7VK01</accession>
<keyword evidence="3" id="KW-1185">Reference proteome</keyword>
<proteinExistence type="predicted"/>
<comment type="caution">
    <text evidence="2">The sequence shown here is derived from an EMBL/GenBank/DDBJ whole genome shotgun (WGS) entry which is preliminary data.</text>
</comment>
<sequence>MKKDGHLSCELRAAAIPGRRRGLSGCRSKHSAWHRSPSDAIEPPIREETPRHREPYGLQHTSVAVAYAGVESRYHSPAVGSLKTRKSNAEGL</sequence>
<dbReference type="AlphaFoldDB" id="A0AAV7VK01"/>
<protein>
    <submittedName>
        <fullName evidence="2">Uncharacterized protein</fullName>
    </submittedName>
</protein>
<organism evidence="2 3">
    <name type="scientific">Pleurodeles waltl</name>
    <name type="common">Iberian ribbed newt</name>
    <dbReference type="NCBI Taxonomy" id="8319"/>
    <lineage>
        <taxon>Eukaryota</taxon>
        <taxon>Metazoa</taxon>
        <taxon>Chordata</taxon>
        <taxon>Craniata</taxon>
        <taxon>Vertebrata</taxon>
        <taxon>Euteleostomi</taxon>
        <taxon>Amphibia</taxon>
        <taxon>Batrachia</taxon>
        <taxon>Caudata</taxon>
        <taxon>Salamandroidea</taxon>
        <taxon>Salamandridae</taxon>
        <taxon>Pleurodelinae</taxon>
        <taxon>Pleurodeles</taxon>
    </lineage>
</organism>
<feature type="compositionally biased region" description="Basic residues" evidence="1">
    <location>
        <begin position="20"/>
        <end position="33"/>
    </location>
</feature>
<dbReference type="Proteomes" id="UP001066276">
    <property type="component" value="Chromosome 2_1"/>
</dbReference>
<evidence type="ECO:0000313" key="3">
    <source>
        <dbReference type="Proteomes" id="UP001066276"/>
    </source>
</evidence>
<reference evidence="2" key="1">
    <citation type="journal article" date="2022" name="bioRxiv">
        <title>Sequencing and chromosome-scale assembly of the giantPleurodeles waltlgenome.</title>
        <authorList>
            <person name="Brown T."/>
            <person name="Elewa A."/>
            <person name="Iarovenko S."/>
            <person name="Subramanian E."/>
            <person name="Araus A.J."/>
            <person name="Petzold A."/>
            <person name="Susuki M."/>
            <person name="Suzuki K.-i.T."/>
            <person name="Hayashi T."/>
            <person name="Toyoda A."/>
            <person name="Oliveira C."/>
            <person name="Osipova E."/>
            <person name="Leigh N.D."/>
            <person name="Simon A."/>
            <person name="Yun M.H."/>
        </authorList>
    </citation>
    <scope>NUCLEOTIDE SEQUENCE</scope>
    <source>
        <strain evidence="2">20211129_DDA</strain>
        <tissue evidence="2">Liver</tissue>
    </source>
</reference>
<feature type="region of interest" description="Disordered" evidence="1">
    <location>
        <begin position="20"/>
        <end position="51"/>
    </location>
</feature>